<dbReference type="Proteomes" id="UP000663760">
    <property type="component" value="Chromosome 9"/>
</dbReference>
<evidence type="ECO:0000256" key="4">
    <source>
        <dbReference type="ARBA" id="ARBA00023136"/>
    </source>
</evidence>
<comment type="similarity">
    <text evidence="8">Belongs to the early nodulin-like (ENODL) family.</text>
</comment>
<reference evidence="13" key="1">
    <citation type="submission" date="2020-02" db="EMBL/GenBank/DDBJ databases">
        <authorList>
            <person name="Scholz U."/>
            <person name="Mascher M."/>
            <person name="Fiebig A."/>
        </authorList>
    </citation>
    <scope>NUCLEOTIDE SEQUENCE</scope>
</reference>
<dbReference type="InterPro" id="IPR039391">
    <property type="entry name" value="Phytocyanin-like"/>
</dbReference>
<gene>
    <name evidence="13" type="ORF">SI8410_09013136</name>
</gene>
<dbReference type="SUPFAM" id="SSF49503">
    <property type="entry name" value="Cupredoxins"/>
    <property type="match status" value="1"/>
</dbReference>
<keyword evidence="14" id="KW-1185">Reference proteome</keyword>
<dbReference type="PROSITE" id="PS51485">
    <property type="entry name" value="PHYTOCYANIN"/>
    <property type="match status" value="1"/>
</dbReference>
<feature type="chain" id="PRO_5029778874" description="Phytocyanin domain-containing protein" evidence="11">
    <location>
        <begin position="26"/>
        <end position="295"/>
    </location>
</feature>
<evidence type="ECO:0000313" key="14">
    <source>
        <dbReference type="Proteomes" id="UP000663760"/>
    </source>
</evidence>
<dbReference type="CDD" id="cd11019">
    <property type="entry name" value="OsENODL1_like"/>
    <property type="match status" value="1"/>
</dbReference>
<dbReference type="InterPro" id="IPR041846">
    <property type="entry name" value="ENL_dom"/>
</dbReference>
<name>A0A7I8KZF5_SPIIN</name>
<keyword evidence="7" id="KW-0449">Lipoprotein</keyword>
<keyword evidence="2" id="KW-0336">GPI-anchor</keyword>
<evidence type="ECO:0000313" key="13">
    <source>
        <dbReference type="EMBL" id="CAA7402458.1"/>
    </source>
</evidence>
<feature type="region of interest" description="Disordered" evidence="10">
    <location>
        <begin position="132"/>
        <end position="274"/>
    </location>
</feature>
<evidence type="ECO:0000256" key="3">
    <source>
        <dbReference type="ARBA" id="ARBA00022729"/>
    </source>
</evidence>
<keyword evidence="6" id="KW-0325">Glycoprotein</keyword>
<feature type="compositionally biased region" description="Low complexity" evidence="10">
    <location>
        <begin position="163"/>
        <end position="187"/>
    </location>
</feature>
<feature type="compositionally biased region" description="Low complexity" evidence="10">
    <location>
        <begin position="221"/>
        <end position="230"/>
    </location>
</feature>
<keyword evidence="5" id="KW-1015">Disulfide bond</keyword>
<protein>
    <recommendedName>
        <fullName evidence="12">Phytocyanin domain-containing protein</fullName>
    </recommendedName>
</protein>
<dbReference type="PANTHER" id="PTHR33021:SF185">
    <property type="entry name" value="EARLY NODULIN-LIKE PROTEIN 3-RELATED"/>
    <property type="match status" value="1"/>
</dbReference>
<sequence>MESRVSMTSFAVMAVVMLAAGSSEGYDFYVGGKNGWVQSPSESFNSWAERNRFQVNDSLVFSYKGGEDSVLVVTEADYQSCTTANPIERHNSGHTVFKFGRSGPSFFISGVPGRCQKGQKLIVVVLSLRSPNITPSPTASPNPSPAPRSAPTPSPSPTPSPAAVPTSSPTSAPTTSSAAVPTSSPTAAPSPSPAAAPTPSSFPAPMASPSAAPLPSPSAAPSPSKFQPSPDLSPSPSPSPTHPENVSSPSPAPVESPASGPLSSAPGSSPSASSYTYASFWTVAAVLCVGRLLAL</sequence>
<dbReference type="Pfam" id="PF02298">
    <property type="entry name" value="Cu_bind_like"/>
    <property type="match status" value="1"/>
</dbReference>
<feature type="domain" description="Phytocyanin" evidence="12">
    <location>
        <begin position="26"/>
        <end position="127"/>
    </location>
</feature>
<evidence type="ECO:0000256" key="11">
    <source>
        <dbReference type="SAM" id="SignalP"/>
    </source>
</evidence>
<organism evidence="13 14">
    <name type="scientific">Spirodela intermedia</name>
    <name type="common">Intermediate duckweed</name>
    <dbReference type="NCBI Taxonomy" id="51605"/>
    <lineage>
        <taxon>Eukaryota</taxon>
        <taxon>Viridiplantae</taxon>
        <taxon>Streptophyta</taxon>
        <taxon>Embryophyta</taxon>
        <taxon>Tracheophyta</taxon>
        <taxon>Spermatophyta</taxon>
        <taxon>Magnoliopsida</taxon>
        <taxon>Liliopsida</taxon>
        <taxon>Araceae</taxon>
        <taxon>Lemnoideae</taxon>
        <taxon>Spirodela</taxon>
    </lineage>
</organism>
<dbReference type="InterPro" id="IPR008972">
    <property type="entry name" value="Cupredoxin"/>
</dbReference>
<feature type="compositionally biased region" description="Pro residues" evidence="10">
    <location>
        <begin position="138"/>
        <end position="162"/>
    </location>
</feature>
<dbReference type="InterPro" id="IPR003245">
    <property type="entry name" value="Phytocyanin_dom"/>
</dbReference>
<feature type="compositionally biased region" description="Pro residues" evidence="10">
    <location>
        <begin position="188"/>
        <end position="202"/>
    </location>
</feature>
<evidence type="ECO:0000259" key="12">
    <source>
        <dbReference type="PROSITE" id="PS51485"/>
    </source>
</evidence>
<dbReference type="EMBL" id="LR746272">
    <property type="protein sequence ID" value="CAA7402458.1"/>
    <property type="molecule type" value="Genomic_DNA"/>
</dbReference>
<keyword evidence="4" id="KW-0472">Membrane</keyword>
<feature type="signal peptide" evidence="11">
    <location>
        <begin position="1"/>
        <end position="25"/>
    </location>
</feature>
<comment type="subcellular location">
    <subcellularLocation>
        <location evidence="9">Endomembrane system</location>
        <topology evidence="9">Lipid-anchor</topology>
    </subcellularLocation>
    <subcellularLocation>
        <location evidence="1">Membrane</location>
        <topology evidence="1">Lipid-anchor</topology>
        <topology evidence="1">GPI-anchor</topology>
    </subcellularLocation>
</comment>
<evidence type="ECO:0000256" key="1">
    <source>
        <dbReference type="ARBA" id="ARBA00004589"/>
    </source>
</evidence>
<dbReference type="FunFam" id="2.60.40.420:FF:000010">
    <property type="entry name" value="Early nodulin-like protein 1"/>
    <property type="match status" value="1"/>
</dbReference>
<proteinExistence type="inferred from homology"/>
<evidence type="ECO:0000256" key="5">
    <source>
        <dbReference type="ARBA" id="ARBA00023157"/>
    </source>
</evidence>
<evidence type="ECO:0000256" key="6">
    <source>
        <dbReference type="ARBA" id="ARBA00023180"/>
    </source>
</evidence>
<dbReference type="GO" id="GO:0012505">
    <property type="term" value="C:endomembrane system"/>
    <property type="evidence" value="ECO:0007669"/>
    <property type="project" value="UniProtKB-SubCell"/>
</dbReference>
<evidence type="ECO:0000256" key="9">
    <source>
        <dbReference type="ARBA" id="ARBA00037868"/>
    </source>
</evidence>
<keyword evidence="3 11" id="KW-0732">Signal</keyword>
<evidence type="ECO:0000256" key="2">
    <source>
        <dbReference type="ARBA" id="ARBA00022622"/>
    </source>
</evidence>
<evidence type="ECO:0000256" key="10">
    <source>
        <dbReference type="SAM" id="MobiDB-lite"/>
    </source>
</evidence>
<dbReference type="GO" id="GO:0098552">
    <property type="term" value="C:side of membrane"/>
    <property type="evidence" value="ECO:0007669"/>
    <property type="project" value="UniProtKB-KW"/>
</dbReference>
<evidence type="ECO:0000256" key="7">
    <source>
        <dbReference type="ARBA" id="ARBA00023288"/>
    </source>
</evidence>
<evidence type="ECO:0000256" key="8">
    <source>
        <dbReference type="ARBA" id="ARBA00035011"/>
    </source>
</evidence>
<feature type="compositionally biased region" description="Low complexity" evidence="10">
    <location>
        <begin position="243"/>
        <end position="274"/>
    </location>
</feature>
<dbReference type="GO" id="GO:0009055">
    <property type="term" value="F:electron transfer activity"/>
    <property type="evidence" value="ECO:0007669"/>
    <property type="project" value="InterPro"/>
</dbReference>
<dbReference type="GO" id="GO:0005886">
    <property type="term" value="C:plasma membrane"/>
    <property type="evidence" value="ECO:0007669"/>
    <property type="project" value="TreeGrafter"/>
</dbReference>
<dbReference type="PANTHER" id="PTHR33021">
    <property type="entry name" value="BLUE COPPER PROTEIN"/>
    <property type="match status" value="1"/>
</dbReference>
<dbReference type="OrthoDB" id="2015640at2759"/>
<feature type="compositionally biased region" description="Pro residues" evidence="10">
    <location>
        <begin position="231"/>
        <end position="241"/>
    </location>
</feature>
<dbReference type="Gene3D" id="2.60.40.420">
    <property type="entry name" value="Cupredoxins - blue copper proteins"/>
    <property type="match status" value="1"/>
</dbReference>
<accession>A0A7I8KZF5</accession>
<dbReference type="AlphaFoldDB" id="A0A7I8KZF5"/>